<dbReference type="EMBL" id="JAXIOK010000019">
    <property type="protein sequence ID" value="KAK4747948.1"/>
    <property type="molecule type" value="Genomic_DNA"/>
</dbReference>
<reference evidence="2 3" key="1">
    <citation type="journal article" date="2023" name="Hortic Res">
        <title>Pangenome of water caltrop reveals structural variations and asymmetric subgenome divergence after allopolyploidization.</title>
        <authorList>
            <person name="Zhang X."/>
            <person name="Chen Y."/>
            <person name="Wang L."/>
            <person name="Yuan Y."/>
            <person name="Fang M."/>
            <person name="Shi L."/>
            <person name="Lu R."/>
            <person name="Comes H.P."/>
            <person name="Ma Y."/>
            <person name="Chen Y."/>
            <person name="Huang G."/>
            <person name="Zhou Y."/>
            <person name="Zheng Z."/>
            <person name="Qiu Y."/>
        </authorList>
    </citation>
    <scope>NUCLEOTIDE SEQUENCE [LARGE SCALE GENOMIC DNA]</scope>
    <source>
        <tissue evidence="2">Roots</tissue>
    </source>
</reference>
<evidence type="ECO:0000256" key="1">
    <source>
        <dbReference type="SAM" id="MobiDB-lite"/>
    </source>
</evidence>
<gene>
    <name evidence="2" type="ORF">SAY87_014534</name>
</gene>
<dbReference type="Proteomes" id="UP001345219">
    <property type="component" value="Chromosome 12"/>
</dbReference>
<name>A0AAN7GVR8_9MYRT</name>
<evidence type="ECO:0000313" key="3">
    <source>
        <dbReference type="Proteomes" id="UP001345219"/>
    </source>
</evidence>
<organism evidence="2 3">
    <name type="scientific">Trapa incisa</name>
    <dbReference type="NCBI Taxonomy" id="236973"/>
    <lineage>
        <taxon>Eukaryota</taxon>
        <taxon>Viridiplantae</taxon>
        <taxon>Streptophyta</taxon>
        <taxon>Embryophyta</taxon>
        <taxon>Tracheophyta</taxon>
        <taxon>Spermatophyta</taxon>
        <taxon>Magnoliopsida</taxon>
        <taxon>eudicotyledons</taxon>
        <taxon>Gunneridae</taxon>
        <taxon>Pentapetalae</taxon>
        <taxon>rosids</taxon>
        <taxon>malvids</taxon>
        <taxon>Myrtales</taxon>
        <taxon>Lythraceae</taxon>
        <taxon>Trapa</taxon>
    </lineage>
</organism>
<protein>
    <submittedName>
        <fullName evidence="2">Uncharacterized protein</fullName>
    </submittedName>
</protein>
<comment type="caution">
    <text evidence="2">The sequence shown here is derived from an EMBL/GenBank/DDBJ whole genome shotgun (WGS) entry which is preliminary data.</text>
</comment>
<feature type="compositionally biased region" description="Polar residues" evidence="1">
    <location>
        <begin position="101"/>
        <end position="113"/>
    </location>
</feature>
<sequence length="188" mass="20086">MDDQTVDPPPSSLPSSSPTQPDTKVYSTSPNPAETDVSDLPHQDPIRRILPESEQRIATDGSKPKQDKGPFADPPAPCGEISGSSPDNDVKGSVGAPPPTQAGQNYRKSNRGQNAMDDEIIAVFTPLPPPPPPPSPDPFVIICSLALIMKVRRSLSSSSPAPTFEIWKIQLQENTIEDDDSSSHPSLS</sequence>
<keyword evidence="3" id="KW-1185">Reference proteome</keyword>
<accession>A0AAN7GVR8</accession>
<feature type="compositionally biased region" description="Polar residues" evidence="1">
    <location>
        <begin position="19"/>
        <end position="32"/>
    </location>
</feature>
<feature type="compositionally biased region" description="Basic and acidic residues" evidence="1">
    <location>
        <begin position="39"/>
        <end position="70"/>
    </location>
</feature>
<evidence type="ECO:0000313" key="2">
    <source>
        <dbReference type="EMBL" id="KAK4747948.1"/>
    </source>
</evidence>
<dbReference type="AlphaFoldDB" id="A0AAN7GVR8"/>
<proteinExistence type="predicted"/>
<feature type="region of interest" description="Disordered" evidence="1">
    <location>
        <begin position="1"/>
        <end position="114"/>
    </location>
</feature>